<dbReference type="GO" id="GO:0003677">
    <property type="term" value="F:DNA binding"/>
    <property type="evidence" value="ECO:0007669"/>
    <property type="project" value="UniProtKB-KW"/>
</dbReference>
<feature type="domain" description="MADS-box" evidence="6">
    <location>
        <begin position="154"/>
        <end position="208"/>
    </location>
</feature>
<reference evidence="7 8" key="1">
    <citation type="journal article" date="2019" name="Nat. Plants">
        <title>Stout camphor tree genome fills gaps in understanding of flowering plant genome evolution.</title>
        <authorList>
            <person name="Chaw S.M."/>
            <person name="Liu Y.C."/>
            <person name="Wu Y.W."/>
            <person name="Wang H.Y."/>
            <person name="Lin C.I."/>
            <person name="Wu C.S."/>
            <person name="Ke H.M."/>
            <person name="Chang L.Y."/>
            <person name="Hsu C.Y."/>
            <person name="Yang H.T."/>
            <person name="Sudianto E."/>
            <person name="Hsu M.H."/>
            <person name="Wu K.P."/>
            <person name="Wang L.N."/>
            <person name="Leebens-Mack J.H."/>
            <person name="Tsai I.J."/>
        </authorList>
    </citation>
    <scope>NUCLEOTIDE SEQUENCE [LARGE SCALE GENOMIC DNA]</scope>
    <source>
        <strain evidence="8">cv. Chaw 1501</strain>
        <tissue evidence="7">Young leaves</tissue>
    </source>
</reference>
<dbReference type="GO" id="GO:0046983">
    <property type="term" value="F:protein dimerization activity"/>
    <property type="evidence" value="ECO:0007669"/>
    <property type="project" value="InterPro"/>
</dbReference>
<comment type="subcellular location">
    <subcellularLocation>
        <location evidence="1">Nucleus</location>
    </subcellularLocation>
</comment>
<dbReference type="SUPFAM" id="SSF55455">
    <property type="entry name" value="SRF-like"/>
    <property type="match status" value="1"/>
</dbReference>
<accession>A0A3S3QM81</accession>
<dbReference type="GO" id="GO:0005634">
    <property type="term" value="C:nucleus"/>
    <property type="evidence" value="ECO:0007669"/>
    <property type="project" value="UniProtKB-SubCell"/>
</dbReference>
<keyword evidence="5" id="KW-0539">Nucleus</keyword>
<dbReference type="InterPro" id="IPR002100">
    <property type="entry name" value="TF_MADSbox"/>
</dbReference>
<dbReference type="PANTHER" id="PTHR33443">
    <property type="entry name" value="ZGC:112980"/>
    <property type="match status" value="1"/>
</dbReference>
<dbReference type="SMART" id="SM00432">
    <property type="entry name" value="MADS"/>
    <property type="match status" value="1"/>
</dbReference>
<dbReference type="AlphaFoldDB" id="A0A3S3QM81"/>
<gene>
    <name evidence="7" type="ORF">CKAN_01634800</name>
</gene>
<dbReference type="PANTHER" id="PTHR33443:SF30">
    <property type="entry name" value="SARCOSINE DEHYDROGENASE-2C PROTEIN"/>
    <property type="match status" value="1"/>
</dbReference>
<keyword evidence="3" id="KW-0238">DNA-binding</keyword>
<evidence type="ECO:0000256" key="4">
    <source>
        <dbReference type="ARBA" id="ARBA00023163"/>
    </source>
</evidence>
<dbReference type="Gene3D" id="3.40.1810.10">
    <property type="entry name" value="Transcription factor, MADS-box"/>
    <property type="match status" value="1"/>
</dbReference>
<keyword evidence="4" id="KW-0804">Transcription</keyword>
<dbReference type="PRINTS" id="PR00404">
    <property type="entry name" value="MADSDOMAIN"/>
</dbReference>
<evidence type="ECO:0000313" key="7">
    <source>
        <dbReference type="EMBL" id="RWR87407.1"/>
    </source>
</evidence>
<dbReference type="EMBL" id="QPKB01000006">
    <property type="protein sequence ID" value="RWR87407.1"/>
    <property type="molecule type" value="Genomic_DNA"/>
</dbReference>
<dbReference type="InterPro" id="IPR036879">
    <property type="entry name" value="TF_MADSbox_sf"/>
</dbReference>
<organism evidence="7 8">
    <name type="scientific">Cinnamomum micranthum f. kanehirae</name>
    <dbReference type="NCBI Taxonomy" id="337451"/>
    <lineage>
        <taxon>Eukaryota</taxon>
        <taxon>Viridiplantae</taxon>
        <taxon>Streptophyta</taxon>
        <taxon>Embryophyta</taxon>
        <taxon>Tracheophyta</taxon>
        <taxon>Spermatophyta</taxon>
        <taxon>Magnoliopsida</taxon>
        <taxon>Magnoliidae</taxon>
        <taxon>Laurales</taxon>
        <taxon>Lauraceae</taxon>
        <taxon>Cinnamomum</taxon>
    </lineage>
</organism>
<dbReference type="Proteomes" id="UP000283530">
    <property type="component" value="Unassembled WGS sequence"/>
</dbReference>
<name>A0A3S3QM81_9MAGN</name>
<evidence type="ECO:0000256" key="5">
    <source>
        <dbReference type="ARBA" id="ARBA00023242"/>
    </source>
</evidence>
<dbReference type="PROSITE" id="PS50066">
    <property type="entry name" value="MADS_BOX_2"/>
    <property type="match status" value="1"/>
</dbReference>
<dbReference type="Pfam" id="PF00319">
    <property type="entry name" value="SRF-TF"/>
    <property type="match status" value="1"/>
</dbReference>
<comment type="caution">
    <text evidence="7">The sequence shown here is derived from an EMBL/GenBank/DDBJ whole genome shotgun (WGS) entry which is preliminary data.</text>
</comment>
<evidence type="ECO:0000259" key="6">
    <source>
        <dbReference type="PROSITE" id="PS50066"/>
    </source>
</evidence>
<sequence>MAGDALNFIEIFSSEDDRSPLKPSSIVKIEKDEKNMEDLDCIILDFDPFENIDLSKKLSIEDKPSADDISIIFERGRVACRDYPHSRHLCAKFPFDKTPHESFCEQELGLGRGILGWKPPGDAGSISILHGQMILDMRRSPLLNPWERENEMKKIEKIEKKSARQVCFSKRSLGLFKRAKELSILCGVDIAILTISPAGRLFSSANTDIDSILNRYCKENYQCPTSTTSNGEGGANFWWEKVNVEEIDEGKELQQLRESLGEVKEKLVSRIEELSSLSSLVLSSSNLTKCTAADVKWPSSLDCFSQSSLGDESAANAMHTTNVEPPPLHLPHDGVMQVESLSLDFAKDDDVLMMPSFEEDYDNGLTKSIFEEVDDELMLMSMISRPSTETSFDDMFPPLNNQFGSF</sequence>
<evidence type="ECO:0000256" key="3">
    <source>
        <dbReference type="ARBA" id="ARBA00023125"/>
    </source>
</evidence>
<keyword evidence="2" id="KW-0805">Transcription regulation</keyword>
<keyword evidence="8" id="KW-1185">Reference proteome</keyword>
<protein>
    <recommendedName>
        <fullName evidence="6">MADS-box domain-containing protein</fullName>
    </recommendedName>
</protein>
<dbReference type="OrthoDB" id="266020at2759"/>
<evidence type="ECO:0000313" key="8">
    <source>
        <dbReference type="Proteomes" id="UP000283530"/>
    </source>
</evidence>
<evidence type="ECO:0000256" key="2">
    <source>
        <dbReference type="ARBA" id="ARBA00023015"/>
    </source>
</evidence>
<proteinExistence type="predicted"/>
<evidence type="ECO:0000256" key="1">
    <source>
        <dbReference type="ARBA" id="ARBA00004123"/>
    </source>
</evidence>
<dbReference type="InterPro" id="IPR053234">
    <property type="entry name" value="RPM1_Interactor"/>
</dbReference>